<evidence type="ECO:0000313" key="1">
    <source>
        <dbReference type="EMBL" id="EPX57104.1"/>
    </source>
</evidence>
<name>S9Q733_CYSF2</name>
<comment type="caution">
    <text evidence="1">The sequence shown here is derived from an EMBL/GenBank/DDBJ whole genome shotgun (WGS) entry which is preliminary data.</text>
</comment>
<evidence type="ECO:0000313" key="2">
    <source>
        <dbReference type="Proteomes" id="UP000011682"/>
    </source>
</evidence>
<organism evidence="1 2">
    <name type="scientific">Cystobacter fuscus (strain ATCC 25194 / DSM 2262 / NBRC 100088 / M29)</name>
    <dbReference type="NCBI Taxonomy" id="1242864"/>
    <lineage>
        <taxon>Bacteria</taxon>
        <taxon>Pseudomonadati</taxon>
        <taxon>Myxococcota</taxon>
        <taxon>Myxococcia</taxon>
        <taxon>Myxococcales</taxon>
        <taxon>Cystobacterineae</taxon>
        <taxon>Archangiaceae</taxon>
        <taxon>Cystobacter</taxon>
    </lineage>
</organism>
<keyword evidence="2" id="KW-1185">Reference proteome</keyword>
<dbReference type="AlphaFoldDB" id="S9Q733"/>
<proteinExistence type="predicted"/>
<reference evidence="1" key="1">
    <citation type="submission" date="2013-05" db="EMBL/GenBank/DDBJ databases">
        <title>Genome assembly of Cystobacter fuscus DSM 2262.</title>
        <authorList>
            <person name="Sharma G."/>
            <person name="Khatri I."/>
            <person name="Kaur C."/>
            <person name="Mayilraj S."/>
            <person name="Subramanian S."/>
        </authorList>
    </citation>
    <scope>NUCLEOTIDE SEQUENCE [LARGE SCALE GENOMIC DNA]</scope>
    <source>
        <strain evidence="1">DSM 2262</strain>
    </source>
</reference>
<protein>
    <submittedName>
        <fullName evidence="1">Uncharacterized protein</fullName>
    </submittedName>
</protein>
<sequence>MLPRYDGFMTSTLLVLLSQAEQPAASSAGVVPALAASTVGRWSNLLQHHLSLSLGLGVDHAR</sequence>
<dbReference type="EMBL" id="ANAH02000064">
    <property type="protein sequence ID" value="EPX57104.1"/>
    <property type="molecule type" value="Genomic_DNA"/>
</dbReference>
<dbReference type="Proteomes" id="UP000011682">
    <property type="component" value="Unassembled WGS sequence"/>
</dbReference>
<gene>
    <name evidence="1" type="ORF">D187_006858</name>
</gene>
<accession>S9Q733</accession>